<dbReference type="RefSeq" id="WP_174404052.1">
    <property type="nucleotide sequence ID" value="NZ_BLVO01000005.1"/>
</dbReference>
<dbReference type="PANTHER" id="PTHR30086">
    <property type="entry name" value="ARGININE EXPORTER PROTEIN ARGO"/>
    <property type="match status" value="1"/>
</dbReference>
<gene>
    <name evidence="7" type="ORF">DSM101010T_07090</name>
</gene>
<name>A0A7J0BGX9_9BACT</name>
<dbReference type="Proteomes" id="UP000503840">
    <property type="component" value="Unassembled WGS sequence"/>
</dbReference>
<dbReference type="GO" id="GO:0015171">
    <property type="term" value="F:amino acid transmembrane transporter activity"/>
    <property type="evidence" value="ECO:0007669"/>
    <property type="project" value="TreeGrafter"/>
</dbReference>
<organism evidence="7 8">
    <name type="scientific">Desulfovibrio subterraneus</name>
    <dbReference type="NCBI Taxonomy" id="2718620"/>
    <lineage>
        <taxon>Bacteria</taxon>
        <taxon>Pseudomonadati</taxon>
        <taxon>Thermodesulfobacteriota</taxon>
        <taxon>Desulfovibrionia</taxon>
        <taxon>Desulfovibrionales</taxon>
        <taxon>Desulfovibrionaceae</taxon>
        <taxon>Desulfovibrio</taxon>
    </lineage>
</organism>
<feature type="transmembrane region" description="Helical" evidence="6">
    <location>
        <begin position="141"/>
        <end position="166"/>
    </location>
</feature>
<dbReference type="GO" id="GO:0005886">
    <property type="term" value="C:plasma membrane"/>
    <property type="evidence" value="ECO:0007669"/>
    <property type="project" value="UniProtKB-SubCell"/>
</dbReference>
<dbReference type="EMBL" id="BLVO01000005">
    <property type="protein sequence ID" value="GFM32344.1"/>
    <property type="molecule type" value="Genomic_DNA"/>
</dbReference>
<evidence type="ECO:0000256" key="1">
    <source>
        <dbReference type="ARBA" id="ARBA00004651"/>
    </source>
</evidence>
<feature type="transmembrane region" description="Helical" evidence="6">
    <location>
        <begin position="178"/>
        <end position="198"/>
    </location>
</feature>
<dbReference type="GO" id="GO:0033228">
    <property type="term" value="P:cysteine export across plasma membrane"/>
    <property type="evidence" value="ECO:0007669"/>
    <property type="project" value="TreeGrafter"/>
</dbReference>
<dbReference type="PANTHER" id="PTHR30086:SF20">
    <property type="entry name" value="ARGININE EXPORTER PROTEIN ARGO-RELATED"/>
    <property type="match status" value="1"/>
</dbReference>
<protein>
    <submittedName>
        <fullName evidence="7">Lysine transporter LysE</fullName>
    </submittedName>
</protein>
<accession>A0A7J0BGX9</accession>
<feature type="transmembrane region" description="Helical" evidence="6">
    <location>
        <begin position="42"/>
        <end position="66"/>
    </location>
</feature>
<dbReference type="Pfam" id="PF01810">
    <property type="entry name" value="LysE"/>
    <property type="match status" value="1"/>
</dbReference>
<feature type="transmembrane region" description="Helical" evidence="6">
    <location>
        <begin position="110"/>
        <end position="134"/>
    </location>
</feature>
<comment type="caution">
    <text evidence="7">The sequence shown here is derived from an EMBL/GenBank/DDBJ whole genome shotgun (WGS) entry which is preliminary data.</text>
</comment>
<keyword evidence="3 6" id="KW-0812">Transmembrane</keyword>
<comment type="subcellular location">
    <subcellularLocation>
        <location evidence="1">Cell membrane</location>
        <topology evidence="1">Multi-pass membrane protein</topology>
    </subcellularLocation>
</comment>
<keyword evidence="4 6" id="KW-1133">Transmembrane helix</keyword>
<proteinExistence type="predicted"/>
<evidence type="ECO:0000256" key="6">
    <source>
        <dbReference type="SAM" id="Phobius"/>
    </source>
</evidence>
<keyword evidence="5 6" id="KW-0472">Membrane</keyword>
<keyword evidence="2" id="KW-1003">Cell membrane</keyword>
<evidence type="ECO:0000313" key="7">
    <source>
        <dbReference type="EMBL" id="GFM32344.1"/>
    </source>
</evidence>
<evidence type="ECO:0000256" key="2">
    <source>
        <dbReference type="ARBA" id="ARBA00022475"/>
    </source>
</evidence>
<feature type="transmembrane region" description="Helical" evidence="6">
    <location>
        <begin position="73"/>
        <end position="90"/>
    </location>
</feature>
<dbReference type="InterPro" id="IPR001123">
    <property type="entry name" value="LeuE-type"/>
</dbReference>
<dbReference type="AlphaFoldDB" id="A0A7J0BGX9"/>
<evidence type="ECO:0000256" key="4">
    <source>
        <dbReference type="ARBA" id="ARBA00022989"/>
    </source>
</evidence>
<evidence type="ECO:0000256" key="5">
    <source>
        <dbReference type="ARBA" id="ARBA00023136"/>
    </source>
</evidence>
<evidence type="ECO:0000313" key="8">
    <source>
        <dbReference type="Proteomes" id="UP000503840"/>
    </source>
</evidence>
<keyword evidence="8" id="KW-1185">Reference proteome</keyword>
<sequence length="199" mass="21480">MSLQLFPLFVFTQVAFFTPGPNTISCASMGMVVGYRRTVPYMLGITAGFFIIMLFCAFLSHAVLTAMPDFERYIRWIGAVYILWLAASVLKMDLAGSGTNFSPLSFTNGVFLQLANPKVAVCGLAIYSTFLAALADQAGALVVSAVLFSLNAFVAASTWALFGTVIRRTLENEEYRKVVNVALALLLVYSAVSLSGVLS</sequence>
<reference evidence="7 8" key="1">
    <citation type="submission" date="2020-05" db="EMBL/GenBank/DDBJ databases">
        <title>Draft genome sequence of Desulfovibrio sp. strain HN2T.</title>
        <authorList>
            <person name="Ueno A."/>
            <person name="Tamazawa S."/>
            <person name="Tamamura S."/>
            <person name="Murakami T."/>
            <person name="Kiyama T."/>
            <person name="Inomata H."/>
            <person name="Amano Y."/>
            <person name="Miyakawa K."/>
            <person name="Tamaki H."/>
            <person name="Naganuma T."/>
            <person name="Kaneko K."/>
        </authorList>
    </citation>
    <scope>NUCLEOTIDE SEQUENCE [LARGE SCALE GENOMIC DNA]</scope>
    <source>
        <strain evidence="7 8">HN2</strain>
    </source>
</reference>
<evidence type="ECO:0000256" key="3">
    <source>
        <dbReference type="ARBA" id="ARBA00022692"/>
    </source>
</evidence>